<name>X0VBD3_9ZZZZ</name>
<dbReference type="EMBL" id="BARS01013562">
    <property type="protein sequence ID" value="GAF97915.1"/>
    <property type="molecule type" value="Genomic_DNA"/>
</dbReference>
<comment type="caution">
    <text evidence="1">The sequence shown here is derived from an EMBL/GenBank/DDBJ whole genome shotgun (WGS) entry which is preliminary data.</text>
</comment>
<accession>X0VBD3</accession>
<organism evidence="1">
    <name type="scientific">marine sediment metagenome</name>
    <dbReference type="NCBI Taxonomy" id="412755"/>
    <lineage>
        <taxon>unclassified sequences</taxon>
        <taxon>metagenomes</taxon>
        <taxon>ecological metagenomes</taxon>
    </lineage>
</organism>
<evidence type="ECO:0000313" key="1">
    <source>
        <dbReference type="EMBL" id="GAF97915.1"/>
    </source>
</evidence>
<proteinExistence type="predicted"/>
<gene>
    <name evidence="1" type="ORF">S01H1_23467</name>
</gene>
<dbReference type="AlphaFoldDB" id="X0VBD3"/>
<feature type="non-terminal residue" evidence="1">
    <location>
        <position position="35"/>
    </location>
</feature>
<reference evidence="1" key="1">
    <citation type="journal article" date="2014" name="Front. Microbiol.">
        <title>High frequency of phylogenetically diverse reductive dehalogenase-homologous genes in deep subseafloor sedimentary metagenomes.</title>
        <authorList>
            <person name="Kawai M."/>
            <person name="Futagami T."/>
            <person name="Toyoda A."/>
            <person name="Takaki Y."/>
            <person name="Nishi S."/>
            <person name="Hori S."/>
            <person name="Arai W."/>
            <person name="Tsubouchi T."/>
            <person name="Morono Y."/>
            <person name="Uchiyama I."/>
            <person name="Ito T."/>
            <person name="Fujiyama A."/>
            <person name="Inagaki F."/>
            <person name="Takami H."/>
        </authorList>
    </citation>
    <scope>NUCLEOTIDE SEQUENCE</scope>
    <source>
        <strain evidence="1">Expedition CK06-06</strain>
    </source>
</reference>
<protein>
    <recommendedName>
        <fullName evidence="2">CoA-binding domain-containing protein</fullName>
    </recommendedName>
</protein>
<dbReference type="InterPro" id="IPR036291">
    <property type="entry name" value="NAD(P)-bd_dom_sf"/>
</dbReference>
<sequence length="35" mass="4051">MKHFMEPQSVAIIGISRRSGPDSYNLMENMINYGY</sequence>
<dbReference type="Gene3D" id="3.40.50.720">
    <property type="entry name" value="NAD(P)-binding Rossmann-like Domain"/>
    <property type="match status" value="1"/>
</dbReference>
<evidence type="ECO:0008006" key="2">
    <source>
        <dbReference type="Google" id="ProtNLM"/>
    </source>
</evidence>
<dbReference type="SUPFAM" id="SSF51735">
    <property type="entry name" value="NAD(P)-binding Rossmann-fold domains"/>
    <property type="match status" value="1"/>
</dbReference>